<evidence type="ECO:0000256" key="4">
    <source>
        <dbReference type="ARBA" id="ARBA00022777"/>
    </source>
</evidence>
<evidence type="ECO:0000256" key="6">
    <source>
        <dbReference type="RuleBase" id="RU003704"/>
    </source>
</evidence>
<evidence type="ECO:0000256" key="1">
    <source>
        <dbReference type="ARBA" id="ARBA00010688"/>
    </source>
</evidence>
<accession>A0AAE3A894</accession>
<keyword evidence="4 6" id="KW-0418">Kinase</keyword>
<sequence length="316" mass="34847">MYDITVFGEILIDFTSQGFNEDGQMLYARNPGGAPANVAVAAGRLGAHTAFLGKAGNDMHGKFLKSVLEEEKVDTSGLILDDQYFTTLAFVEVNENGERTFSFARKPGADTQIQKEEIEIDVLDKTSIFHIGSLSLTAQPARDTTLYAVKRARKKGSIISYDPNYRASLWPDEKMARQQMRSLIPYVDLMKISDEETELLTDEKEVEKAAETLYRQGVKIVAVTLGREGAYIYSKDGGCVVPGFEVTQIGDTNGAGDSFWGGFLYQIIVSGKRLEELTKDDLVKFARFGNAVASLCVEKKGAIPAMPTLEQVKKRL</sequence>
<keyword evidence="2 6" id="KW-0808">Transferase</keyword>
<dbReference type="InterPro" id="IPR002173">
    <property type="entry name" value="Carboh/pur_kinase_PfkB_CS"/>
</dbReference>
<dbReference type="CDD" id="cd01167">
    <property type="entry name" value="bac_FRK"/>
    <property type="match status" value="1"/>
</dbReference>
<evidence type="ECO:0000313" key="8">
    <source>
        <dbReference type="EMBL" id="MCC2126238.1"/>
    </source>
</evidence>
<dbReference type="InterPro" id="IPR011611">
    <property type="entry name" value="PfkB_dom"/>
</dbReference>
<dbReference type="PANTHER" id="PTHR43085:SF1">
    <property type="entry name" value="PSEUDOURIDINE KINASE-RELATED"/>
    <property type="match status" value="1"/>
</dbReference>
<evidence type="ECO:0000256" key="5">
    <source>
        <dbReference type="ARBA" id="ARBA00022840"/>
    </source>
</evidence>
<name>A0AAE3A894_9FIRM</name>
<keyword evidence="9" id="KW-1185">Reference proteome</keyword>
<dbReference type="GO" id="GO:0005524">
    <property type="term" value="F:ATP binding"/>
    <property type="evidence" value="ECO:0007669"/>
    <property type="project" value="UniProtKB-KW"/>
</dbReference>
<evidence type="ECO:0000313" key="9">
    <source>
        <dbReference type="Proteomes" id="UP001198220"/>
    </source>
</evidence>
<dbReference type="Proteomes" id="UP001198220">
    <property type="component" value="Unassembled WGS sequence"/>
</dbReference>
<dbReference type="PANTHER" id="PTHR43085">
    <property type="entry name" value="HEXOKINASE FAMILY MEMBER"/>
    <property type="match status" value="1"/>
</dbReference>
<gene>
    <name evidence="8" type="ORF">LKD36_08595</name>
</gene>
<reference evidence="8 9" key="1">
    <citation type="submission" date="2021-10" db="EMBL/GenBank/DDBJ databases">
        <title>Anaerobic single-cell dispensing facilitates the cultivation of human gut bacteria.</title>
        <authorList>
            <person name="Afrizal A."/>
        </authorList>
    </citation>
    <scope>NUCLEOTIDE SEQUENCE [LARGE SCALE GENOMIC DNA]</scope>
    <source>
        <strain evidence="8 9">CLA-AA-H276</strain>
    </source>
</reference>
<feature type="domain" description="Carbohydrate kinase PfkB" evidence="7">
    <location>
        <begin position="3"/>
        <end position="308"/>
    </location>
</feature>
<dbReference type="GO" id="GO:0006000">
    <property type="term" value="P:fructose metabolic process"/>
    <property type="evidence" value="ECO:0007669"/>
    <property type="project" value="UniProtKB-ARBA"/>
</dbReference>
<dbReference type="PRINTS" id="PR00990">
    <property type="entry name" value="RIBOKINASE"/>
</dbReference>
<dbReference type="InterPro" id="IPR050306">
    <property type="entry name" value="PfkB_Carbo_kinase"/>
</dbReference>
<evidence type="ECO:0000256" key="3">
    <source>
        <dbReference type="ARBA" id="ARBA00022741"/>
    </source>
</evidence>
<proteinExistence type="inferred from homology"/>
<dbReference type="Pfam" id="PF00294">
    <property type="entry name" value="PfkB"/>
    <property type="match status" value="1"/>
</dbReference>
<dbReference type="PROSITE" id="PS00584">
    <property type="entry name" value="PFKB_KINASES_2"/>
    <property type="match status" value="1"/>
</dbReference>
<dbReference type="InterPro" id="IPR002139">
    <property type="entry name" value="Ribo/fructo_kinase"/>
</dbReference>
<dbReference type="AlphaFoldDB" id="A0AAE3A894"/>
<organism evidence="8 9">
    <name type="scientific">Hominiventricola filiformis</name>
    <dbReference type="NCBI Taxonomy" id="2885352"/>
    <lineage>
        <taxon>Bacteria</taxon>
        <taxon>Bacillati</taxon>
        <taxon>Bacillota</taxon>
        <taxon>Clostridia</taxon>
        <taxon>Lachnospirales</taxon>
        <taxon>Lachnospiraceae</taxon>
        <taxon>Hominiventricola</taxon>
    </lineage>
</organism>
<keyword evidence="3" id="KW-0547">Nucleotide-binding</keyword>
<comment type="caution">
    <text evidence="8">The sequence shown here is derived from an EMBL/GenBank/DDBJ whole genome shotgun (WGS) entry which is preliminary data.</text>
</comment>
<dbReference type="EMBL" id="JAJEPS010000007">
    <property type="protein sequence ID" value="MCC2126238.1"/>
    <property type="molecule type" value="Genomic_DNA"/>
</dbReference>
<dbReference type="SUPFAM" id="SSF53613">
    <property type="entry name" value="Ribokinase-like"/>
    <property type="match status" value="1"/>
</dbReference>
<dbReference type="Gene3D" id="3.40.1190.20">
    <property type="match status" value="1"/>
</dbReference>
<evidence type="ECO:0000256" key="2">
    <source>
        <dbReference type="ARBA" id="ARBA00022679"/>
    </source>
</evidence>
<comment type="similarity">
    <text evidence="1 6">Belongs to the carbohydrate kinase PfkB family.</text>
</comment>
<evidence type="ECO:0000259" key="7">
    <source>
        <dbReference type="Pfam" id="PF00294"/>
    </source>
</evidence>
<protein>
    <submittedName>
        <fullName evidence="8">Carbohydrate kinase</fullName>
    </submittedName>
</protein>
<keyword evidence="5" id="KW-0067">ATP-binding</keyword>
<dbReference type="GO" id="GO:0008865">
    <property type="term" value="F:fructokinase activity"/>
    <property type="evidence" value="ECO:0007669"/>
    <property type="project" value="UniProtKB-ARBA"/>
</dbReference>
<dbReference type="InterPro" id="IPR029056">
    <property type="entry name" value="Ribokinase-like"/>
</dbReference>